<comment type="caution">
    <text evidence="1">The sequence shown here is derived from an EMBL/GenBank/DDBJ whole genome shotgun (WGS) entry which is preliminary data.</text>
</comment>
<sequence length="90" mass="10179">MYDTSNYRQIGEVSLGGATQFDFQMAAGNPILAVAKRHNPFSRRLPRKIYLFDAMTGETIFRDSVRAGDLDDVLLSPDGRQLYIVRQPNN</sequence>
<evidence type="ECO:0000313" key="1">
    <source>
        <dbReference type="EMBL" id="PDH38376.1"/>
    </source>
</evidence>
<dbReference type="EMBL" id="NTKD01000037">
    <property type="protein sequence ID" value="PDH38376.1"/>
    <property type="molecule type" value="Genomic_DNA"/>
</dbReference>
<dbReference type="Proteomes" id="UP000219327">
    <property type="component" value="Unassembled WGS sequence"/>
</dbReference>
<reference evidence="1 2" key="1">
    <citation type="submission" date="2017-08" db="EMBL/GenBank/DDBJ databases">
        <title>Fine stratification of microbial communities through a metagenomic profile of the photic zone.</title>
        <authorList>
            <person name="Haro-Moreno J.M."/>
            <person name="Lopez-Perez M."/>
            <person name="De La Torre J."/>
            <person name="Picazo A."/>
            <person name="Camacho A."/>
            <person name="Rodriguez-Valera F."/>
        </authorList>
    </citation>
    <scope>NUCLEOTIDE SEQUENCE [LARGE SCALE GENOMIC DNA]</scope>
    <source>
        <strain evidence="1">MED-G24</strain>
    </source>
</reference>
<organism evidence="1 2">
    <name type="scientific">OM182 bacterium MED-G24</name>
    <dbReference type="NCBI Taxonomy" id="1986255"/>
    <lineage>
        <taxon>Bacteria</taxon>
        <taxon>Pseudomonadati</taxon>
        <taxon>Pseudomonadota</taxon>
        <taxon>Gammaproteobacteria</taxon>
        <taxon>OMG group</taxon>
        <taxon>OM182 clade</taxon>
    </lineage>
</organism>
<protein>
    <submittedName>
        <fullName evidence="1">Uncharacterized protein</fullName>
    </submittedName>
</protein>
<proteinExistence type="predicted"/>
<dbReference type="AlphaFoldDB" id="A0A2A5WQF6"/>
<accession>A0A2A5WQF6</accession>
<evidence type="ECO:0000313" key="2">
    <source>
        <dbReference type="Proteomes" id="UP000219327"/>
    </source>
</evidence>
<name>A0A2A5WQF6_9GAMM</name>
<gene>
    <name evidence="1" type="ORF">CNE99_07080</name>
</gene>
<dbReference type="InterPro" id="IPR011044">
    <property type="entry name" value="Quino_amine_DH_bsu"/>
</dbReference>
<dbReference type="SUPFAM" id="SSF50969">
    <property type="entry name" value="YVTN repeat-like/Quinoprotein amine dehydrogenase"/>
    <property type="match status" value="1"/>
</dbReference>